<dbReference type="Proteomes" id="UP000467841">
    <property type="component" value="Unassembled WGS sequence"/>
</dbReference>
<dbReference type="AlphaFoldDB" id="A0A6D2IEA7"/>
<comment type="caution">
    <text evidence="2">The sequence shown here is derived from an EMBL/GenBank/DDBJ whole genome shotgun (WGS) entry which is preliminary data.</text>
</comment>
<keyword evidence="3" id="KW-1185">Reference proteome</keyword>
<evidence type="ECO:0000313" key="2">
    <source>
        <dbReference type="EMBL" id="CAA7026602.1"/>
    </source>
</evidence>
<accession>A0A6D2IEA7</accession>
<name>A0A6D2IEA7_9BRAS</name>
<dbReference type="EMBL" id="CACVBM020001052">
    <property type="protein sequence ID" value="CAA7026602.1"/>
    <property type="molecule type" value="Genomic_DNA"/>
</dbReference>
<feature type="region of interest" description="Disordered" evidence="1">
    <location>
        <begin position="51"/>
        <end position="85"/>
    </location>
</feature>
<feature type="region of interest" description="Disordered" evidence="1">
    <location>
        <begin position="1"/>
        <end position="23"/>
    </location>
</feature>
<protein>
    <submittedName>
        <fullName evidence="2">Uncharacterized protein</fullName>
    </submittedName>
</protein>
<gene>
    <name evidence="2" type="ORF">MERR_LOCUS13837</name>
</gene>
<organism evidence="2 3">
    <name type="scientific">Microthlaspi erraticum</name>
    <dbReference type="NCBI Taxonomy" id="1685480"/>
    <lineage>
        <taxon>Eukaryota</taxon>
        <taxon>Viridiplantae</taxon>
        <taxon>Streptophyta</taxon>
        <taxon>Embryophyta</taxon>
        <taxon>Tracheophyta</taxon>
        <taxon>Spermatophyta</taxon>
        <taxon>Magnoliopsida</taxon>
        <taxon>eudicotyledons</taxon>
        <taxon>Gunneridae</taxon>
        <taxon>Pentapetalae</taxon>
        <taxon>rosids</taxon>
        <taxon>malvids</taxon>
        <taxon>Brassicales</taxon>
        <taxon>Brassicaceae</taxon>
        <taxon>Coluteocarpeae</taxon>
        <taxon>Microthlaspi</taxon>
    </lineage>
</organism>
<sequence length="85" mass="8957">MFPGRNAAVQDSEEVTSNVLDNGPVIDAVPISFAYIPEGSPSRGRCDICGRGGGRCEDQGTNTSSENDDTDDDDDATDATGEHHK</sequence>
<evidence type="ECO:0000313" key="3">
    <source>
        <dbReference type="Proteomes" id="UP000467841"/>
    </source>
</evidence>
<reference evidence="2" key="1">
    <citation type="submission" date="2020-01" db="EMBL/GenBank/DDBJ databases">
        <authorList>
            <person name="Mishra B."/>
        </authorList>
    </citation>
    <scope>NUCLEOTIDE SEQUENCE [LARGE SCALE GENOMIC DNA]</scope>
</reference>
<evidence type="ECO:0000256" key="1">
    <source>
        <dbReference type="SAM" id="MobiDB-lite"/>
    </source>
</evidence>
<proteinExistence type="predicted"/>
<feature type="compositionally biased region" description="Acidic residues" evidence="1">
    <location>
        <begin position="66"/>
        <end position="77"/>
    </location>
</feature>